<reference evidence="2 3" key="1">
    <citation type="journal article" date="2008" name="Int. J. Syst. Evol. Microbiol.">
        <title>Neptunomonas japonica sp. nov., an Osedax japonicus symbiont-like bacterium isolated from sediment adjacent to sperm whale carcasses off Kagoshima, Japan.</title>
        <authorList>
            <person name="Miyazaki M."/>
            <person name="Nogi Y."/>
            <person name="Fujiwara Y."/>
            <person name="Kawato M."/>
            <person name="Kubokawa K."/>
            <person name="Horikoshi K."/>
        </authorList>
    </citation>
    <scope>NUCLEOTIDE SEQUENCE [LARGE SCALE GENOMIC DNA]</scope>
    <source>
        <strain evidence="2 3">JAMM 1380</strain>
    </source>
</reference>
<dbReference type="SUPFAM" id="SSF55166">
    <property type="entry name" value="Hedgehog/DD-peptidase"/>
    <property type="match status" value="1"/>
</dbReference>
<dbReference type="Pfam" id="PF13539">
    <property type="entry name" value="Peptidase_M15_4"/>
    <property type="match status" value="1"/>
</dbReference>
<protein>
    <submittedName>
        <fullName evidence="2">Peptidase M15B and M15C</fullName>
    </submittedName>
</protein>
<gene>
    <name evidence="2" type="ORF">NEJAP_1042</name>
</gene>
<dbReference type="KEGG" id="njp:NEJAP_1042"/>
<dbReference type="Gene3D" id="3.30.1380.10">
    <property type="match status" value="1"/>
</dbReference>
<dbReference type="EMBL" id="AP014546">
    <property type="protein sequence ID" value="BBB28999.1"/>
    <property type="molecule type" value="Genomic_DNA"/>
</dbReference>
<evidence type="ECO:0000313" key="2">
    <source>
        <dbReference type="EMBL" id="BBB28999.1"/>
    </source>
</evidence>
<feature type="domain" description="Peptidase M15C" evidence="1">
    <location>
        <begin position="120"/>
        <end position="180"/>
    </location>
</feature>
<organism evidence="2 3">
    <name type="scientific">Neptunomonas japonica JAMM 1380</name>
    <dbReference type="NCBI Taxonomy" id="1441457"/>
    <lineage>
        <taxon>Bacteria</taxon>
        <taxon>Pseudomonadati</taxon>
        <taxon>Pseudomonadota</taxon>
        <taxon>Gammaproteobacteria</taxon>
        <taxon>Oceanospirillales</taxon>
        <taxon>Oceanospirillaceae</taxon>
        <taxon>Neptunomonas</taxon>
    </lineage>
</organism>
<dbReference type="RefSeq" id="WP_201349640.1">
    <property type="nucleotide sequence ID" value="NZ_AP014546.1"/>
</dbReference>
<evidence type="ECO:0000259" key="1">
    <source>
        <dbReference type="Pfam" id="PF13539"/>
    </source>
</evidence>
<dbReference type="AlphaFoldDB" id="A0A7R6P852"/>
<keyword evidence="3" id="KW-1185">Reference proteome</keyword>
<accession>A0A7R6P852</accession>
<sequence>MSYGLFGDDVLFFQRLLKTEGLYSKTLDGIWGRFTEKGANEFHLKSDAMKEQIGAFDHRTEKHICTLSLKAQLEARHFMNRLLNNNINAKIISGTRTYEEQNKLFRQGRYNNPGPIITKARGGRSNHNFGIAWDIGIFTATGGYSSNPKDYIKASEFAMSGLLEWGGNWRSFPDTPHYQMRTSFPISIVRNKFEIGETYIA</sequence>
<dbReference type="Proteomes" id="UP000595332">
    <property type="component" value="Chromosome"/>
</dbReference>
<dbReference type="GO" id="GO:0008233">
    <property type="term" value="F:peptidase activity"/>
    <property type="evidence" value="ECO:0007669"/>
    <property type="project" value="InterPro"/>
</dbReference>
<evidence type="ECO:0000313" key="3">
    <source>
        <dbReference type="Proteomes" id="UP000595332"/>
    </source>
</evidence>
<name>A0A7R6P852_9GAMM</name>
<proteinExistence type="predicted"/>
<dbReference type="InterPro" id="IPR009045">
    <property type="entry name" value="Zn_M74/Hedgehog-like"/>
</dbReference>
<dbReference type="InterPro" id="IPR039561">
    <property type="entry name" value="Peptidase_M15C"/>
</dbReference>
<dbReference type="CDD" id="cd14845">
    <property type="entry name" value="L-Ala-D-Glu_peptidase_like"/>
    <property type="match status" value="1"/>
</dbReference>